<accession>A0A5K7XGZ9</accession>
<proteinExistence type="predicted"/>
<dbReference type="Proteomes" id="UP000326837">
    <property type="component" value="Chromosome"/>
</dbReference>
<evidence type="ECO:0000313" key="1">
    <source>
        <dbReference type="EMBL" id="BBO35718.1"/>
    </source>
</evidence>
<dbReference type="KEGG" id="lpav:PLANPX_5330"/>
<evidence type="ECO:0000313" key="2">
    <source>
        <dbReference type="Proteomes" id="UP000326837"/>
    </source>
</evidence>
<name>A0A5K7XGZ9_9BACT</name>
<keyword evidence="2" id="KW-1185">Reference proteome</keyword>
<protein>
    <submittedName>
        <fullName evidence="1">Uncharacterized protein</fullName>
    </submittedName>
</protein>
<organism evidence="1 2">
    <name type="scientific">Lacipirellula parvula</name>
    <dbReference type="NCBI Taxonomy" id="2650471"/>
    <lineage>
        <taxon>Bacteria</taxon>
        <taxon>Pseudomonadati</taxon>
        <taxon>Planctomycetota</taxon>
        <taxon>Planctomycetia</taxon>
        <taxon>Pirellulales</taxon>
        <taxon>Lacipirellulaceae</taxon>
        <taxon>Lacipirellula</taxon>
    </lineage>
</organism>
<gene>
    <name evidence="1" type="ORF">PLANPX_5330</name>
</gene>
<reference evidence="2" key="1">
    <citation type="submission" date="2019-10" db="EMBL/GenBank/DDBJ databases">
        <title>Lacipirellula parvula gen. nov., sp. nov., representing a lineage of planctomycetes widespread in freshwater anoxic habitats, and description of the family Lacipirellulaceae.</title>
        <authorList>
            <person name="Dedysh S.N."/>
            <person name="Kulichevskaya I.S."/>
            <person name="Beletsky A.V."/>
            <person name="Rakitin A.L."/>
            <person name="Mardanov A.V."/>
            <person name="Ivanova A.A."/>
            <person name="Saltykova V.X."/>
            <person name="Rijpstra W.I.C."/>
            <person name="Sinninghe Damste J.S."/>
            <person name="Ravin N.V."/>
        </authorList>
    </citation>
    <scope>NUCLEOTIDE SEQUENCE [LARGE SCALE GENOMIC DNA]</scope>
    <source>
        <strain evidence="2">PX69</strain>
    </source>
</reference>
<dbReference type="AlphaFoldDB" id="A0A5K7XGZ9"/>
<dbReference type="EMBL" id="AP021861">
    <property type="protein sequence ID" value="BBO35718.1"/>
    <property type="molecule type" value="Genomic_DNA"/>
</dbReference>
<sequence>MLRPSQHLSMLAANIVGPTFGEQPNERSQYALAGKGHC</sequence>